<gene>
    <name evidence="10" type="primary">rnfD</name>
    <name evidence="11" type="ORF">SAMN04487959_104283</name>
</gene>
<comment type="similarity">
    <text evidence="10">Belongs to the NqrB/RnfD family.</text>
</comment>
<keyword evidence="4 10" id="KW-0288">FMN</keyword>
<dbReference type="HAMAP" id="MF_00462">
    <property type="entry name" value="RsxD_RnfD"/>
    <property type="match status" value="1"/>
</dbReference>
<keyword evidence="12" id="KW-1185">Reference proteome</keyword>
<dbReference type="PANTHER" id="PTHR30578:SF0">
    <property type="entry name" value="ION-TRANSLOCATING OXIDOREDUCTASE COMPLEX SUBUNIT D"/>
    <property type="match status" value="1"/>
</dbReference>
<evidence type="ECO:0000256" key="8">
    <source>
        <dbReference type="ARBA" id="ARBA00022989"/>
    </source>
</evidence>
<feature type="transmembrane region" description="Helical" evidence="10">
    <location>
        <begin position="95"/>
        <end position="113"/>
    </location>
</feature>
<feature type="transmembrane region" description="Helical" evidence="10">
    <location>
        <begin position="43"/>
        <end position="61"/>
    </location>
</feature>
<keyword evidence="10" id="KW-1003">Cell membrane</keyword>
<comment type="cofactor">
    <cofactor evidence="10">
        <name>FMN</name>
        <dbReference type="ChEBI" id="CHEBI:58210"/>
    </cofactor>
</comment>
<name>A0A1I3AC16_9GAMM</name>
<keyword evidence="3 10" id="KW-0285">Flavoprotein</keyword>
<feature type="transmembrane region" description="Helical" evidence="10">
    <location>
        <begin position="262"/>
        <end position="282"/>
    </location>
</feature>
<reference evidence="11 12" key="1">
    <citation type="submission" date="2016-10" db="EMBL/GenBank/DDBJ databases">
        <authorList>
            <person name="de Groot N.N."/>
        </authorList>
    </citation>
    <scope>NUCLEOTIDE SEQUENCE [LARGE SCALE GENOMIC DNA]</scope>
    <source>
        <strain evidence="11 12">CGMCC 1.6848</strain>
    </source>
</reference>
<dbReference type="InterPro" id="IPR011303">
    <property type="entry name" value="RnfD_bac"/>
</dbReference>
<keyword evidence="6 10" id="KW-1278">Translocase</keyword>
<dbReference type="EMBL" id="FOPY01000004">
    <property type="protein sequence ID" value="SFH47663.1"/>
    <property type="molecule type" value="Genomic_DNA"/>
</dbReference>
<evidence type="ECO:0000313" key="12">
    <source>
        <dbReference type="Proteomes" id="UP000199040"/>
    </source>
</evidence>
<dbReference type="NCBIfam" id="NF002011">
    <property type="entry name" value="PRK00816.1"/>
    <property type="match status" value="1"/>
</dbReference>
<evidence type="ECO:0000256" key="10">
    <source>
        <dbReference type="HAMAP-Rule" id="MF_00462"/>
    </source>
</evidence>
<evidence type="ECO:0000256" key="3">
    <source>
        <dbReference type="ARBA" id="ARBA00022630"/>
    </source>
</evidence>
<dbReference type="InterPro" id="IPR004338">
    <property type="entry name" value="NqrB/RnfD"/>
</dbReference>
<dbReference type="PANTHER" id="PTHR30578">
    <property type="entry name" value="ELECTRON TRANSPORT COMPLEX PROTEIN RNFD"/>
    <property type="match status" value="1"/>
</dbReference>
<comment type="function">
    <text evidence="10">Part of a membrane-bound complex that couples electron transfer with translocation of ions across the membrane.</text>
</comment>
<feature type="transmembrane region" description="Helical" evidence="10">
    <location>
        <begin position="289"/>
        <end position="305"/>
    </location>
</feature>
<evidence type="ECO:0000256" key="1">
    <source>
        <dbReference type="ARBA" id="ARBA00022448"/>
    </source>
</evidence>
<feature type="transmembrane region" description="Helical" evidence="10">
    <location>
        <begin position="231"/>
        <end position="250"/>
    </location>
</feature>
<evidence type="ECO:0000256" key="4">
    <source>
        <dbReference type="ARBA" id="ARBA00022643"/>
    </source>
</evidence>
<feature type="transmembrane region" description="Helical" evidence="10">
    <location>
        <begin position="125"/>
        <end position="144"/>
    </location>
</feature>
<protein>
    <recommendedName>
        <fullName evidence="10">Ion-translocating oxidoreductase complex subunit D</fullName>
        <ecNumber evidence="10">7.-.-.-</ecNumber>
    </recommendedName>
    <alternativeName>
        <fullName evidence="10">Rnf electron transport complex subunit D</fullName>
    </alternativeName>
</protein>
<evidence type="ECO:0000256" key="6">
    <source>
        <dbReference type="ARBA" id="ARBA00022967"/>
    </source>
</evidence>
<feature type="transmembrane region" description="Helical" evidence="10">
    <location>
        <begin position="207"/>
        <end position="224"/>
    </location>
</feature>
<comment type="subunit">
    <text evidence="10">The complex is composed of six subunits: RnfA, RnfB, RnfC, RnfD, RnfE and RnfG.</text>
</comment>
<feature type="transmembrane region" description="Helical" evidence="10">
    <location>
        <begin position="20"/>
        <end position="37"/>
    </location>
</feature>
<feature type="transmembrane region" description="Helical" evidence="10">
    <location>
        <begin position="311"/>
        <end position="329"/>
    </location>
</feature>
<dbReference type="GO" id="GO:0005886">
    <property type="term" value="C:plasma membrane"/>
    <property type="evidence" value="ECO:0007669"/>
    <property type="project" value="UniProtKB-SubCell"/>
</dbReference>
<evidence type="ECO:0000256" key="7">
    <source>
        <dbReference type="ARBA" id="ARBA00022982"/>
    </source>
</evidence>
<dbReference type="GO" id="GO:0022900">
    <property type="term" value="P:electron transport chain"/>
    <property type="evidence" value="ECO:0007669"/>
    <property type="project" value="UniProtKB-UniRule"/>
</dbReference>
<dbReference type="STRING" id="442341.SAMN04487959_104283"/>
<accession>A0A1I3AC16</accession>
<evidence type="ECO:0000313" key="11">
    <source>
        <dbReference type="EMBL" id="SFH47663.1"/>
    </source>
</evidence>
<keyword evidence="8 10" id="KW-1133">Transmembrane helix</keyword>
<keyword evidence="10" id="KW-0997">Cell inner membrane</keyword>
<dbReference type="Pfam" id="PF03116">
    <property type="entry name" value="NQR2_RnfD_RnfE"/>
    <property type="match status" value="1"/>
</dbReference>
<evidence type="ECO:0000256" key="9">
    <source>
        <dbReference type="ARBA" id="ARBA00023136"/>
    </source>
</evidence>
<dbReference type="NCBIfam" id="TIGR01946">
    <property type="entry name" value="rnfD"/>
    <property type="match status" value="1"/>
</dbReference>
<keyword evidence="7 10" id="KW-0249">Electron transport</keyword>
<comment type="subcellular location">
    <subcellularLocation>
        <location evidence="10">Cell inner membrane</location>
        <topology evidence="10">Multi-pass membrane protein</topology>
    </subcellularLocation>
</comment>
<dbReference type="AlphaFoldDB" id="A0A1I3AC16"/>
<dbReference type="RefSeq" id="WP_092844875.1">
    <property type="nucleotide sequence ID" value="NZ_FOPY01000004.1"/>
</dbReference>
<dbReference type="GO" id="GO:0055085">
    <property type="term" value="P:transmembrane transport"/>
    <property type="evidence" value="ECO:0007669"/>
    <property type="project" value="InterPro"/>
</dbReference>
<evidence type="ECO:0000256" key="2">
    <source>
        <dbReference type="ARBA" id="ARBA00022553"/>
    </source>
</evidence>
<organism evidence="11 12">
    <name type="scientific">Modicisalibacter xianhensis</name>
    <dbReference type="NCBI Taxonomy" id="442341"/>
    <lineage>
        <taxon>Bacteria</taxon>
        <taxon>Pseudomonadati</taxon>
        <taxon>Pseudomonadota</taxon>
        <taxon>Gammaproteobacteria</taxon>
        <taxon>Oceanospirillales</taxon>
        <taxon>Halomonadaceae</taxon>
        <taxon>Modicisalibacter</taxon>
    </lineage>
</organism>
<evidence type="ECO:0000256" key="5">
    <source>
        <dbReference type="ARBA" id="ARBA00022692"/>
    </source>
</evidence>
<dbReference type="Proteomes" id="UP000199040">
    <property type="component" value="Unassembled WGS sequence"/>
</dbReference>
<keyword evidence="1 10" id="KW-0813">Transport</keyword>
<proteinExistence type="inferred from homology"/>
<dbReference type="EC" id="7.-.-.-" evidence="10"/>
<feature type="modified residue" description="FMN phosphoryl threonine" evidence="10">
    <location>
        <position position="177"/>
    </location>
</feature>
<keyword evidence="5 10" id="KW-0812">Transmembrane</keyword>
<sequence>MSLLHASSPHTHAATSTGRIMGWVLLATLPGILVATFHFGWGVLINVLFAAVAGVILEAGVLRLRQRPLGMTLRDNSALVTGVLLGVSLPPFVPWWLILVGMVAAIVVAKHLFGGLGQNPFNPAMVGYALLLIAFPVDMTQWAAPLGLFGADAIAPGDALRHFLGLIAPTDAMTGATPLDAFKHKGETLLASEFWAADPLPPGTLDAWHDVALAWLAGGALLLVKHIITWHIPASLLGSLTLLASVLYAIDPSHFETPLFHLLSGAAIFGAFFIATDPVSAATSRRGKLWYGAGIGLLIMVIRPTGAYPDAVAFAVLLMNFAVPFIDYYTQPRTYGHAQANRGIKVRQLDDDEELP</sequence>
<keyword evidence="2 10" id="KW-0597">Phosphoprotein</keyword>
<keyword evidence="9 10" id="KW-0472">Membrane</keyword>